<name>T1FKB4_HELRO</name>
<gene>
    <name evidence="3" type="primary">20209263</name>
    <name evidence="2" type="ORF">HELRODRAFT_183934</name>
</gene>
<feature type="chain" id="PRO_5010980755" description="Apple domain-containing protein" evidence="1">
    <location>
        <begin position="17"/>
        <end position="237"/>
    </location>
</feature>
<dbReference type="SUPFAM" id="SSF56436">
    <property type="entry name" value="C-type lectin-like"/>
    <property type="match status" value="1"/>
</dbReference>
<evidence type="ECO:0008006" key="5">
    <source>
        <dbReference type="Google" id="ProtNLM"/>
    </source>
</evidence>
<evidence type="ECO:0000313" key="2">
    <source>
        <dbReference type="EMBL" id="ESO09716.1"/>
    </source>
</evidence>
<dbReference type="GeneID" id="20209263"/>
<dbReference type="Proteomes" id="UP000015101">
    <property type="component" value="Unassembled WGS sequence"/>
</dbReference>
<feature type="signal peptide" evidence="1">
    <location>
        <begin position="1"/>
        <end position="16"/>
    </location>
</feature>
<reference evidence="3" key="3">
    <citation type="submission" date="2015-06" db="UniProtKB">
        <authorList>
            <consortium name="EnsemblMetazoa"/>
        </authorList>
    </citation>
    <scope>IDENTIFICATION</scope>
</reference>
<evidence type="ECO:0000256" key="1">
    <source>
        <dbReference type="SAM" id="SignalP"/>
    </source>
</evidence>
<dbReference type="InterPro" id="IPR016187">
    <property type="entry name" value="CTDL_fold"/>
</dbReference>
<dbReference type="KEGG" id="hro:HELRODRAFT_183934"/>
<dbReference type="CTD" id="20209263"/>
<reference evidence="2 4" key="2">
    <citation type="journal article" date="2013" name="Nature">
        <title>Insights into bilaterian evolution from three spiralian genomes.</title>
        <authorList>
            <person name="Simakov O."/>
            <person name="Marletaz F."/>
            <person name="Cho S.J."/>
            <person name="Edsinger-Gonzales E."/>
            <person name="Havlak P."/>
            <person name="Hellsten U."/>
            <person name="Kuo D.H."/>
            <person name="Larsson T."/>
            <person name="Lv J."/>
            <person name="Arendt D."/>
            <person name="Savage R."/>
            <person name="Osoegawa K."/>
            <person name="de Jong P."/>
            <person name="Grimwood J."/>
            <person name="Chapman J.A."/>
            <person name="Shapiro H."/>
            <person name="Aerts A."/>
            <person name="Otillar R.P."/>
            <person name="Terry A.Y."/>
            <person name="Boore J.L."/>
            <person name="Grigoriev I.V."/>
            <person name="Lindberg D.R."/>
            <person name="Seaver E.C."/>
            <person name="Weisblat D.A."/>
            <person name="Putnam N.H."/>
            <person name="Rokhsar D.S."/>
        </authorList>
    </citation>
    <scope>NUCLEOTIDE SEQUENCE</scope>
</reference>
<dbReference type="EMBL" id="KB095927">
    <property type="protein sequence ID" value="ESO09716.1"/>
    <property type="molecule type" value="Genomic_DNA"/>
</dbReference>
<organism evidence="3 4">
    <name type="scientific">Helobdella robusta</name>
    <name type="common">Californian leech</name>
    <dbReference type="NCBI Taxonomy" id="6412"/>
    <lineage>
        <taxon>Eukaryota</taxon>
        <taxon>Metazoa</taxon>
        <taxon>Spiralia</taxon>
        <taxon>Lophotrochozoa</taxon>
        <taxon>Annelida</taxon>
        <taxon>Clitellata</taxon>
        <taxon>Hirudinea</taxon>
        <taxon>Rhynchobdellida</taxon>
        <taxon>Glossiphoniidae</taxon>
        <taxon>Helobdella</taxon>
    </lineage>
</organism>
<proteinExistence type="predicted"/>
<sequence length="237" mass="25989">MYMIVGSLVFVVHIAANELLFQPKSYMYGDNMTHTAYSCVFGSSFRSIATSQTDCCLTCLTNSRMNCLAGNYYPADGWCDIFEVWSETGATISQPCFSFKIIDICPPGAKYLSLFKSCVILLRSGNQIFHTWKAGSTGCRNLGPNFRMAVLDTLKKCASVLTFVKSQESSCSASSDQCVSWTGGSRFNRSSAYGDFYWILPDSSIKLDPAILQPPSSSTGSCLVLTSKPNSNFICCF</sequence>
<dbReference type="AlphaFoldDB" id="T1FKB4"/>
<dbReference type="EMBL" id="AMQM01009082">
    <property type="status" value="NOT_ANNOTATED_CDS"/>
    <property type="molecule type" value="Genomic_DNA"/>
</dbReference>
<evidence type="ECO:0000313" key="4">
    <source>
        <dbReference type="Proteomes" id="UP000015101"/>
    </source>
</evidence>
<protein>
    <recommendedName>
        <fullName evidence="5">Apple domain-containing protein</fullName>
    </recommendedName>
</protein>
<keyword evidence="1" id="KW-0732">Signal</keyword>
<accession>T1FKB4</accession>
<reference evidence="4" key="1">
    <citation type="submission" date="2012-12" db="EMBL/GenBank/DDBJ databases">
        <authorList>
            <person name="Hellsten U."/>
            <person name="Grimwood J."/>
            <person name="Chapman J.A."/>
            <person name="Shapiro H."/>
            <person name="Aerts A."/>
            <person name="Otillar R.P."/>
            <person name="Terry A.Y."/>
            <person name="Boore J.L."/>
            <person name="Simakov O."/>
            <person name="Marletaz F."/>
            <person name="Cho S.-J."/>
            <person name="Edsinger-Gonzales E."/>
            <person name="Havlak P."/>
            <person name="Kuo D.-H."/>
            <person name="Larsson T."/>
            <person name="Lv J."/>
            <person name="Arendt D."/>
            <person name="Savage R."/>
            <person name="Osoegawa K."/>
            <person name="de Jong P."/>
            <person name="Lindberg D.R."/>
            <person name="Seaver E.C."/>
            <person name="Weisblat D.A."/>
            <person name="Putnam N.H."/>
            <person name="Grigoriev I.V."/>
            <person name="Rokhsar D.S."/>
        </authorList>
    </citation>
    <scope>NUCLEOTIDE SEQUENCE</scope>
</reference>
<dbReference type="EnsemblMetazoa" id="HelroT183934">
    <property type="protein sequence ID" value="HelroP183934"/>
    <property type="gene ID" value="HelroG183934"/>
</dbReference>
<evidence type="ECO:0000313" key="3">
    <source>
        <dbReference type="EnsemblMetazoa" id="HelroP183934"/>
    </source>
</evidence>
<dbReference type="HOGENOM" id="CLU_1171740_0_0_1"/>
<dbReference type="RefSeq" id="XP_009012186.1">
    <property type="nucleotide sequence ID" value="XM_009013938.1"/>
</dbReference>
<dbReference type="InParanoid" id="T1FKB4"/>
<keyword evidence="4" id="KW-1185">Reference proteome</keyword>